<accession>A0A316GHA4</accession>
<name>A0A316GHA4_9RHOB</name>
<dbReference type="NCBIfam" id="TIGR01167">
    <property type="entry name" value="LPXTG_anchor"/>
    <property type="match status" value="1"/>
</dbReference>
<organism evidence="2 3">
    <name type="scientific">Roseicyclus mahoneyensis</name>
    <dbReference type="NCBI Taxonomy" id="164332"/>
    <lineage>
        <taxon>Bacteria</taxon>
        <taxon>Pseudomonadati</taxon>
        <taxon>Pseudomonadota</taxon>
        <taxon>Alphaproteobacteria</taxon>
        <taxon>Rhodobacterales</taxon>
        <taxon>Roseobacteraceae</taxon>
        <taxon>Roseicyclus</taxon>
    </lineage>
</organism>
<reference evidence="2 3" key="1">
    <citation type="submission" date="2018-05" db="EMBL/GenBank/DDBJ databases">
        <title>Genomic Encyclopedia of Type Strains, Phase IV (KMG-IV): sequencing the most valuable type-strain genomes for metagenomic binning, comparative biology and taxonomic classification.</title>
        <authorList>
            <person name="Goeker M."/>
        </authorList>
    </citation>
    <scope>NUCLEOTIDE SEQUENCE [LARGE SCALE GENOMIC DNA]</scope>
    <source>
        <strain evidence="2 3">DSM 16097</strain>
    </source>
</reference>
<keyword evidence="1" id="KW-1133">Transmembrane helix</keyword>
<evidence type="ECO:0000313" key="3">
    <source>
        <dbReference type="Proteomes" id="UP000245708"/>
    </source>
</evidence>
<sequence>MDLVDTAIHELSAALADLDHAALTPLLAGAGVIALGLWLLARRRKANRA</sequence>
<dbReference type="RefSeq" id="WP_170119048.1">
    <property type="nucleotide sequence ID" value="NZ_QGGW01000004.1"/>
</dbReference>
<dbReference type="AlphaFoldDB" id="A0A316GHA4"/>
<keyword evidence="3" id="KW-1185">Reference proteome</keyword>
<proteinExistence type="predicted"/>
<evidence type="ECO:0000256" key="1">
    <source>
        <dbReference type="SAM" id="Phobius"/>
    </source>
</evidence>
<keyword evidence="1" id="KW-0472">Membrane</keyword>
<evidence type="ECO:0000313" key="2">
    <source>
        <dbReference type="EMBL" id="PWK60453.1"/>
    </source>
</evidence>
<dbReference type="Proteomes" id="UP000245708">
    <property type="component" value="Unassembled WGS sequence"/>
</dbReference>
<comment type="caution">
    <text evidence="2">The sequence shown here is derived from an EMBL/GenBank/DDBJ whole genome shotgun (WGS) entry which is preliminary data.</text>
</comment>
<keyword evidence="1" id="KW-0812">Transmembrane</keyword>
<gene>
    <name evidence="2" type="ORF">C7455_10489</name>
</gene>
<protein>
    <submittedName>
        <fullName evidence="2">LPXTG-motif cell wall-anchored protein</fullName>
    </submittedName>
</protein>
<dbReference type="EMBL" id="QGGW01000004">
    <property type="protein sequence ID" value="PWK60453.1"/>
    <property type="molecule type" value="Genomic_DNA"/>
</dbReference>
<feature type="transmembrane region" description="Helical" evidence="1">
    <location>
        <begin position="20"/>
        <end position="41"/>
    </location>
</feature>